<evidence type="ECO:0000256" key="1">
    <source>
        <dbReference type="SAM" id="Phobius"/>
    </source>
</evidence>
<feature type="transmembrane region" description="Helical" evidence="1">
    <location>
        <begin position="7"/>
        <end position="28"/>
    </location>
</feature>
<dbReference type="Proteomes" id="UP001596287">
    <property type="component" value="Unassembled WGS sequence"/>
</dbReference>
<evidence type="ECO:0000313" key="3">
    <source>
        <dbReference type="Proteomes" id="UP001596287"/>
    </source>
</evidence>
<gene>
    <name evidence="2" type="ORF">ACFPVY_15375</name>
</gene>
<name>A0ABW1PQV3_9FLAO</name>
<dbReference type="SUPFAM" id="SSF52266">
    <property type="entry name" value="SGNH hydrolase"/>
    <property type="match status" value="1"/>
</dbReference>
<sequence length="300" mass="34903">MKKFLKRLLIFTVLFFVVDKLFYIFIYLSPNYQVDNRIEKLLEGEINKEVIILGSSRGAMNIMANQLEAQTAKSAYNIAFPGSDVTFHDFILKTLLKFNKKPKIIIFALDSPSELLPTASINYRFDRLYPLVKYDYINQELINKGDRNFTSWFLCLSRLNKTNLSLKRNSTKFDNVQPDGSTPLDFENPNFKADYILSVGNYEIKDESDEKRKAFKSILDQCQSNNIKLIFAFSPNFQIYNIAFEKRMRQFKTPNSSFFVYDSLNSSYKDASNFYDESHLNAKGAKIFTSELSNYINLNQ</sequence>
<evidence type="ECO:0000313" key="2">
    <source>
        <dbReference type="EMBL" id="MFC6098035.1"/>
    </source>
</evidence>
<dbReference type="EMBL" id="JBHSQB010000010">
    <property type="protein sequence ID" value="MFC6098035.1"/>
    <property type="molecule type" value="Genomic_DNA"/>
</dbReference>
<comment type="caution">
    <text evidence="2">The sequence shown here is derived from an EMBL/GenBank/DDBJ whole genome shotgun (WGS) entry which is preliminary data.</text>
</comment>
<evidence type="ECO:0008006" key="4">
    <source>
        <dbReference type="Google" id="ProtNLM"/>
    </source>
</evidence>
<accession>A0ABW1PQV3</accession>
<keyword evidence="1" id="KW-0472">Membrane</keyword>
<keyword evidence="3" id="KW-1185">Reference proteome</keyword>
<keyword evidence="1" id="KW-1133">Transmembrane helix</keyword>
<organism evidence="2 3">
    <name type="scientific">Flavobacterium qiangtangense</name>
    <dbReference type="NCBI Taxonomy" id="1442595"/>
    <lineage>
        <taxon>Bacteria</taxon>
        <taxon>Pseudomonadati</taxon>
        <taxon>Bacteroidota</taxon>
        <taxon>Flavobacteriia</taxon>
        <taxon>Flavobacteriales</taxon>
        <taxon>Flavobacteriaceae</taxon>
        <taxon>Flavobacterium</taxon>
    </lineage>
</organism>
<dbReference type="RefSeq" id="WP_379793016.1">
    <property type="nucleotide sequence ID" value="NZ_JBHSQB010000010.1"/>
</dbReference>
<protein>
    <recommendedName>
        <fullName evidence="4">DUF1574 domain-containing protein</fullName>
    </recommendedName>
</protein>
<proteinExistence type="predicted"/>
<keyword evidence="1" id="KW-0812">Transmembrane</keyword>
<reference evidence="3" key="1">
    <citation type="journal article" date="2019" name="Int. J. Syst. Evol. Microbiol.">
        <title>The Global Catalogue of Microorganisms (GCM) 10K type strain sequencing project: providing services to taxonomists for standard genome sequencing and annotation.</title>
        <authorList>
            <consortium name="The Broad Institute Genomics Platform"/>
            <consortium name="The Broad Institute Genome Sequencing Center for Infectious Disease"/>
            <person name="Wu L."/>
            <person name="Ma J."/>
        </authorList>
    </citation>
    <scope>NUCLEOTIDE SEQUENCE [LARGE SCALE GENOMIC DNA]</scope>
    <source>
        <strain evidence="3">CCUG 49679</strain>
    </source>
</reference>